<dbReference type="SUPFAM" id="SSF109854">
    <property type="entry name" value="DinB/YfiT-like putative metalloenzymes"/>
    <property type="match status" value="1"/>
</dbReference>
<dbReference type="InterPro" id="IPR034660">
    <property type="entry name" value="DinB/YfiT-like"/>
</dbReference>
<dbReference type="Pfam" id="PF11716">
    <property type="entry name" value="MDMPI_N"/>
    <property type="match status" value="1"/>
</dbReference>
<feature type="region of interest" description="Disordered" evidence="1">
    <location>
        <begin position="193"/>
        <end position="218"/>
    </location>
</feature>
<reference evidence="3 4" key="1">
    <citation type="submission" date="2024-10" db="EMBL/GenBank/DDBJ databases">
        <title>The Natural Products Discovery Center: Release of the First 8490 Sequenced Strains for Exploring Actinobacteria Biosynthetic Diversity.</title>
        <authorList>
            <person name="Kalkreuter E."/>
            <person name="Kautsar S.A."/>
            <person name="Yang D."/>
            <person name="Bader C.D."/>
            <person name="Teijaro C.N."/>
            <person name="Fluegel L."/>
            <person name="Davis C.M."/>
            <person name="Simpson J.R."/>
            <person name="Lauterbach L."/>
            <person name="Steele A.D."/>
            <person name="Gui C."/>
            <person name="Meng S."/>
            <person name="Li G."/>
            <person name="Viehrig K."/>
            <person name="Ye F."/>
            <person name="Su P."/>
            <person name="Kiefer A.F."/>
            <person name="Nichols A."/>
            <person name="Cepeda A.J."/>
            <person name="Yan W."/>
            <person name="Fan B."/>
            <person name="Jiang Y."/>
            <person name="Adhikari A."/>
            <person name="Zheng C.-J."/>
            <person name="Schuster L."/>
            <person name="Cowan T.M."/>
            <person name="Smanski M.J."/>
            <person name="Chevrette M.G."/>
            <person name="De Carvalho L.P.S."/>
            <person name="Shen B."/>
        </authorList>
    </citation>
    <scope>NUCLEOTIDE SEQUENCE [LARGE SCALE GENOMIC DNA]</scope>
    <source>
        <strain evidence="3 4">NPDC019626</strain>
    </source>
</reference>
<organism evidence="3 4">
    <name type="scientific">Nocardia beijingensis</name>
    <dbReference type="NCBI Taxonomy" id="95162"/>
    <lineage>
        <taxon>Bacteria</taxon>
        <taxon>Bacillati</taxon>
        <taxon>Actinomycetota</taxon>
        <taxon>Actinomycetes</taxon>
        <taxon>Mycobacteriales</taxon>
        <taxon>Nocardiaceae</taxon>
        <taxon>Nocardia</taxon>
    </lineage>
</organism>
<dbReference type="EMBL" id="JBIRXV010000001">
    <property type="protein sequence ID" value="MFI2319050.1"/>
    <property type="molecule type" value="Genomic_DNA"/>
</dbReference>
<evidence type="ECO:0000256" key="1">
    <source>
        <dbReference type="SAM" id="MobiDB-lite"/>
    </source>
</evidence>
<dbReference type="RefSeq" id="WP_396946074.1">
    <property type="nucleotide sequence ID" value="NZ_JBIRXV010000001.1"/>
</dbReference>
<dbReference type="Gene3D" id="1.20.120.450">
    <property type="entry name" value="dinb family like domain"/>
    <property type="match status" value="1"/>
</dbReference>
<protein>
    <submittedName>
        <fullName evidence="3">Maleylpyruvate isomerase N-terminal domain-containing protein</fullName>
    </submittedName>
</protein>
<comment type="caution">
    <text evidence="3">The sequence shown here is derived from an EMBL/GenBank/DDBJ whole genome shotgun (WGS) entry which is preliminary data.</text>
</comment>
<keyword evidence="4" id="KW-1185">Reference proteome</keyword>
<sequence>MPEIPEPVVRAFTEESARWEEALAALTGSEFSRPTPCPPWTVAELVAHVTSAVARVPAGLAVAPPPHADLDAAGYYHPGIFDAAANAERVAAAQRDAAAHPDPVTLVAAFQQQRRLASHAVAGHPLDRLVVTRWGDGMILREFLLTRVVELVLHGLDLTAALDTPAWTTPTAATLVAEFLGVTEAADRLGWDTPTALAKGSGRTPLTRGEHTELTRTGTHWRRFS</sequence>
<dbReference type="InterPro" id="IPR024344">
    <property type="entry name" value="MDMPI_metal-binding"/>
</dbReference>
<gene>
    <name evidence="3" type="ORF">ACH47G_01055</name>
</gene>
<dbReference type="InterPro" id="IPR017517">
    <property type="entry name" value="Maleyloyr_isom"/>
</dbReference>
<name>A0ABW7W7V6_9NOCA</name>
<keyword evidence="3" id="KW-0413">Isomerase</keyword>
<dbReference type="GO" id="GO:0016853">
    <property type="term" value="F:isomerase activity"/>
    <property type="evidence" value="ECO:0007669"/>
    <property type="project" value="UniProtKB-KW"/>
</dbReference>
<dbReference type="Proteomes" id="UP001611450">
    <property type="component" value="Unassembled WGS sequence"/>
</dbReference>
<dbReference type="NCBIfam" id="TIGR03083">
    <property type="entry name" value="maleylpyruvate isomerase family mycothiol-dependent enzyme"/>
    <property type="match status" value="1"/>
</dbReference>
<evidence type="ECO:0000259" key="2">
    <source>
        <dbReference type="Pfam" id="PF11716"/>
    </source>
</evidence>
<proteinExistence type="predicted"/>
<evidence type="ECO:0000313" key="3">
    <source>
        <dbReference type="EMBL" id="MFI2319050.1"/>
    </source>
</evidence>
<evidence type="ECO:0000313" key="4">
    <source>
        <dbReference type="Proteomes" id="UP001611450"/>
    </source>
</evidence>
<feature type="domain" description="Mycothiol-dependent maleylpyruvate isomerase metal-binding" evidence="2">
    <location>
        <begin position="13"/>
        <end position="158"/>
    </location>
</feature>
<accession>A0ABW7W7V6</accession>